<evidence type="ECO:0000259" key="1">
    <source>
        <dbReference type="Pfam" id="PF00175"/>
    </source>
</evidence>
<feature type="non-terminal residue" evidence="3">
    <location>
        <position position="1"/>
    </location>
</feature>
<dbReference type="PANTHER" id="PTHR43513">
    <property type="entry name" value="DIHYDROOROTATE DEHYDROGENASE B (NAD(+)), ELECTRON TRANSFER SUBUNIT"/>
    <property type="match status" value="1"/>
</dbReference>
<accession>X1PFV1</accession>
<dbReference type="PIRSF" id="PIRSF006816">
    <property type="entry name" value="Cyc3_hyd_g"/>
    <property type="match status" value="1"/>
</dbReference>
<dbReference type="NCBIfam" id="NF004862">
    <property type="entry name" value="PRK06222.1"/>
    <property type="match status" value="1"/>
</dbReference>
<proteinExistence type="predicted"/>
<evidence type="ECO:0000313" key="3">
    <source>
        <dbReference type="EMBL" id="GAI29769.1"/>
    </source>
</evidence>
<dbReference type="InterPro" id="IPR017938">
    <property type="entry name" value="Riboflavin_synthase-like_b-brl"/>
</dbReference>
<dbReference type="Gene3D" id="2.40.30.10">
    <property type="entry name" value="Translation factors"/>
    <property type="match status" value="1"/>
</dbReference>
<dbReference type="InterPro" id="IPR050353">
    <property type="entry name" value="PyrK_electron_transfer"/>
</dbReference>
<dbReference type="AlphaFoldDB" id="X1PFV1"/>
<dbReference type="InterPro" id="IPR001433">
    <property type="entry name" value="OxRdtase_FAD/NAD-bd"/>
</dbReference>
<name>X1PFV1_9ZZZZ</name>
<dbReference type="SUPFAM" id="SSF52343">
    <property type="entry name" value="Ferredoxin reductase-like, C-terminal NADP-linked domain"/>
    <property type="match status" value="1"/>
</dbReference>
<dbReference type="InterPro" id="IPR019480">
    <property type="entry name" value="Dihydroorotate_DH_Fe-S-bd"/>
</dbReference>
<dbReference type="EMBL" id="BARV01019330">
    <property type="protein sequence ID" value="GAI29769.1"/>
    <property type="molecule type" value="Genomic_DNA"/>
</dbReference>
<feature type="domain" description="Dihydroorotate dehydrogenase electron transfer subunit iron-sulphur cluster binding" evidence="2">
    <location>
        <begin position="173"/>
        <end position="210"/>
    </location>
</feature>
<dbReference type="GO" id="GO:0051537">
    <property type="term" value="F:2 iron, 2 sulfur cluster binding"/>
    <property type="evidence" value="ECO:0007669"/>
    <property type="project" value="InterPro"/>
</dbReference>
<dbReference type="GO" id="GO:0016491">
    <property type="term" value="F:oxidoreductase activity"/>
    <property type="evidence" value="ECO:0007669"/>
    <property type="project" value="InterPro"/>
</dbReference>
<dbReference type="CDD" id="cd06219">
    <property type="entry name" value="DHOD_e_trans_like1"/>
    <property type="match status" value="1"/>
</dbReference>
<dbReference type="InterPro" id="IPR039261">
    <property type="entry name" value="FNR_nucleotide-bd"/>
</dbReference>
<dbReference type="GO" id="GO:0006221">
    <property type="term" value="P:pyrimidine nucleotide biosynthetic process"/>
    <property type="evidence" value="ECO:0007669"/>
    <property type="project" value="InterPro"/>
</dbReference>
<evidence type="ECO:0008006" key="4">
    <source>
        <dbReference type="Google" id="ProtNLM"/>
    </source>
</evidence>
<dbReference type="PANTHER" id="PTHR43513:SF3">
    <property type="entry name" value="DIHYDROOROTATE DEHYDROGENASE B (NAD(+)), ELECTRON TRANSFER SUBUNIT-RELATED"/>
    <property type="match status" value="1"/>
</dbReference>
<protein>
    <recommendedName>
        <fullName evidence="4">FAD-binding FR-type domain-containing protein</fullName>
    </recommendedName>
</protein>
<dbReference type="SUPFAM" id="SSF63380">
    <property type="entry name" value="Riboflavin synthase domain-like"/>
    <property type="match status" value="1"/>
</dbReference>
<comment type="caution">
    <text evidence="3">The sequence shown here is derived from an EMBL/GenBank/DDBJ whole genome shotgun (WGS) entry which is preliminary data.</text>
</comment>
<organism evidence="3">
    <name type="scientific">marine sediment metagenome</name>
    <dbReference type="NCBI Taxonomy" id="412755"/>
    <lineage>
        <taxon>unclassified sequences</taxon>
        <taxon>metagenomes</taxon>
        <taxon>ecological metagenomes</taxon>
    </lineage>
</organism>
<dbReference type="GO" id="GO:0050660">
    <property type="term" value="F:flavin adenine dinucleotide binding"/>
    <property type="evidence" value="ECO:0007669"/>
    <property type="project" value="InterPro"/>
</dbReference>
<sequence>EKGERIPLTIADWDREEGSITIVFMEVGVTTRKLAQLKAGDFLDNFVGPLGLPSHIEKFGTVVCVGGGVGVAPIFPIARALKEAGNKIISIIGARSKDLLFWEERVREVSDSLTVTTDDGSYSRKGLVTEPLKELMEGAEKIDRVVAIGPAIMMKFCAKTTEPFSVPTIVSLNPIMVDGTGMCGCCRVEVGGETKFTCVDGPEFDGHQVDWDLLFARQRIYLDEEKHATECACGEVASHG</sequence>
<reference evidence="3" key="1">
    <citation type="journal article" date="2014" name="Front. Microbiol.">
        <title>High frequency of phylogenetically diverse reductive dehalogenase-homologous genes in deep subseafloor sedimentary metagenomes.</title>
        <authorList>
            <person name="Kawai M."/>
            <person name="Futagami T."/>
            <person name="Toyoda A."/>
            <person name="Takaki Y."/>
            <person name="Nishi S."/>
            <person name="Hori S."/>
            <person name="Arai W."/>
            <person name="Tsubouchi T."/>
            <person name="Morono Y."/>
            <person name="Uchiyama I."/>
            <person name="Ito T."/>
            <person name="Fujiyama A."/>
            <person name="Inagaki F."/>
            <person name="Takami H."/>
        </authorList>
    </citation>
    <scope>NUCLEOTIDE SEQUENCE</scope>
    <source>
        <strain evidence="3">Expedition CK06-06</strain>
    </source>
</reference>
<dbReference type="Gene3D" id="3.40.50.80">
    <property type="entry name" value="Nucleotide-binding domain of ferredoxin-NADP reductase (FNR) module"/>
    <property type="match status" value="1"/>
</dbReference>
<gene>
    <name evidence="3" type="ORF">S06H3_32499</name>
</gene>
<feature type="domain" description="Oxidoreductase FAD/NAD(P)-binding" evidence="1">
    <location>
        <begin position="65"/>
        <end position="158"/>
    </location>
</feature>
<dbReference type="InterPro" id="IPR012165">
    <property type="entry name" value="Cyt_c3_hydrogenase_gsu"/>
</dbReference>
<evidence type="ECO:0000259" key="2">
    <source>
        <dbReference type="Pfam" id="PF10418"/>
    </source>
</evidence>
<dbReference type="Pfam" id="PF10418">
    <property type="entry name" value="DHODB_Fe-S_bind"/>
    <property type="match status" value="1"/>
</dbReference>
<dbReference type="Pfam" id="PF00175">
    <property type="entry name" value="NAD_binding_1"/>
    <property type="match status" value="1"/>
</dbReference>